<name>A0A9P5YT83_9AGAR</name>
<proteinExistence type="predicted"/>
<keyword evidence="2" id="KW-1185">Reference proteome</keyword>
<dbReference type="Gene3D" id="3.80.10.10">
    <property type="entry name" value="Ribonuclease Inhibitor"/>
    <property type="match status" value="1"/>
</dbReference>
<dbReference type="AlphaFoldDB" id="A0A9P5YT83"/>
<comment type="caution">
    <text evidence="1">The sequence shown here is derived from an EMBL/GenBank/DDBJ whole genome shotgun (WGS) entry which is preliminary data.</text>
</comment>
<gene>
    <name evidence="1" type="ORF">BDN70DRAFT_924031</name>
</gene>
<dbReference type="Proteomes" id="UP000807469">
    <property type="component" value="Unassembled WGS sequence"/>
</dbReference>
<reference evidence="1" key="1">
    <citation type="submission" date="2020-11" db="EMBL/GenBank/DDBJ databases">
        <authorList>
            <consortium name="DOE Joint Genome Institute"/>
            <person name="Ahrendt S."/>
            <person name="Riley R."/>
            <person name="Andreopoulos W."/>
            <person name="Labutti K."/>
            <person name="Pangilinan J."/>
            <person name="Ruiz-Duenas F.J."/>
            <person name="Barrasa J.M."/>
            <person name="Sanchez-Garcia M."/>
            <person name="Camarero S."/>
            <person name="Miyauchi S."/>
            <person name="Serrano A."/>
            <person name="Linde D."/>
            <person name="Babiker R."/>
            <person name="Drula E."/>
            <person name="Ayuso-Fernandez I."/>
            <person name="Pacheco R."/>
            <person name="Padilla G."/>
            <person name="Ferreira P."/>
            <person name="Barriuso J."/>
            <person name="Kellner H."/>
            <person name="Castanera R."/>
            <person name="Alfaro M."/>
            <person name="Ramirez L."/>
            <person name="Pisabarro A.G."/>
            <person name="Kuo A."/>
            <person name="Tritt A."/>
            <person name="Lipzen A."/>
            <person name="He G."/>
            <person name="Yan M."/>
            <person name="Ng V."/>
            <person name="Cullen D."/>
            <person name="Martin F."/>
            <person name="Rosso M.-N."/>
            <person name="Henrissat B."/>
            <person name="Hibbett D."/>
            <person name="Martinez A.T."/>
            <person name="Grigoriev I.V."/>
        </authorList>
    </citation>
    <scope>NUCLEOTIDE SEQUENCE</scope>
    <source>
        <strain evidence="1">CIRM-BRFM 674</strain>
    </source>
</reference>
<dbReference type="SUPFAM" id="SSF52047">
    <property type="entry name" value="RNI-like"/>
    <property type="match status" value="1"/>
</dbReference>
<sequence length="485" mass="55024">MEFLPIELWNHTCTFLGPSDLASLALVSSSYLSSARYQLYTSLVLRSDSPSVRSTFKLIKSTPALARRVHSLTIDTDTKWSQKYLRAGNTWLDLDIFVHMERLQRLRVRRLPCVVSDDAKASEFVDILSRVYSNCKSLTEVNLSGFWWPQLPTEWLLPEGIAQAKQHPKLEKIVYSARYSSGISWTFLRSSLFTPSSSITYLDFFIGNNATHLFVLPLFSFPSLVTLIFRSASQAGMSPIATFLVSHPSIQHLSLIDMDNHLPPLDKLFINMLPCLQTIYAAPILLHRLSLKCESLRHIRALVLEHTDMTVPNFVENTAMLVTSVGGFPELRHCSVPGIISSARTAEIVRIIAAESMQLTCWTGGFYYRHVKQLRILAEALAAFPVLARLDICEWTYPTSPPTVEQLDALTYIARRCPTLQKMSLYMTHLPSSEILTVYRVVGRNNGGIAQLKETYRCAEGGPYIKERRRIDYMTTEWDSETMLE</sequence>
<dbReference type="InterPro" id="IPR032675">
    <property type="entry name" value="LRR_dom_sf"/>
</dbReference>
<evidence type="ECO:0000313" key="2">
    <source>
        <dbReference type="Proteomes" id="UP000807469"/>
    </source>
</evidence>
<dbReference type="EMBL" id="MU155335">
    <property type="protein sequence ID" value="KAF9475367.1"/>
    <property type="molecule type" value="Genomic_DNA"/>
</dbReference>
<evidence type="ECO:0000313" key="1">
    <source>
        <dbReference type="EMBL" id="KAF9475367.1"/>
    </source>
</evidence>
<dbReference type="OrthoDB" id="3037650at2759"/>
<evidence type="ECO:0008006" key="3">
    <source>
        <dbReference type="Google" id="ProtNLM"/>
    </source>
</evidence>
<feature type="non-terminal residue" evidence="1">
    <location>
        <position position="485"/>
    </location>
</feature>
<organism evidence="1 2">
    <name type="scientific">Pholiota conissans</name>
    <dbReference type="NCBI Taxonomy" id="109636"/>
    <lineage>
        <taxon>Eukaryota</taxon>
        <taxon>Fungi</taxon>
        <taxon>Dikarya</taxon>
        <taxon>Basidiomycota</taxon>
        <taxon>Agaricomycotina</taxon>
        <taxon>Agaricomycetes</taxon>
        <taxon>Agaricomycetidae</taxon>
        <taxon>Agaricales</taxon>
        <taxon>Agaricineae</taxon>
        <taxon>Strophariaceae</taxon>
        <taxon>Pholiota</taxon>
    </lineage>
</organism>
<protein>
    <recommendedName>
        <fullName evidence="3">F-box domain-containing protein</fullName>
    </recommendedName>
</protein>
<accession>A0A9P5YT83</accession>